<reference evidence="3 4" key="1">
    <citation type="submission" date="2014-09" db="EMBL/GenBank/DDBJ databases">
        <authorList>
            <person name="Magalhaes I.L.F."/>
            <person name="Oliveira U."/>
            <person name="Santos F.R."/>
            <person name="Vidigal T.H.D.A."/>
            <person name="Brescovit A.D."/>
            <person name="Santos A.J."/>
        </authorList>
    </citation>
    <scope>NUCLEOTIDE SEQUENCE [LARGE SCALE GENOMIC DNA]</scope>
</reference>
<keyword evidence="4" id="KW-1185">Reference proteome</keyword>
<proteinExistence type="predicted"/>
<accession>A0A0P1BNT7</accession>
<dbReference type="EMBL" id="CCYA01000265">
    <property type="protein sequence ID" value="CEH17871.1"/>
    <property type="molecule type" value="Genomic_DNA"/>
</dbReference>
<dbReference type="Proteomes" id="UP000054845">
    <property type="component" value="Unassembled WGS sequence"/>
</dbReference>
<evidence type="ECO:0000256" key="1">
    <source>
        <dbReference type="SAM" id="Coils"/>
    </source>
</evidence>
<feature type="compositionally biased region" description="Polar residues" evidence="2">
    <location>
        <begin position="407"/>
        <end position="420"/>
    </location>
</feature>
<organism evidence="3 4">
    <name type="scientific">Ceraceosorus bombacis</name>
    <dbReference type="NCBI Taxonomy" id="401625"/>
    <lineage>
        <taxon>Eukaryota</taxon>
        <taxon>Fungi</taxon>
        <taxon>Dikarya</taxon>
        <taxon>Basidiomycota</taxon>
        <taxon>Ustilaginomycotina</taxon>
        <taxon>Exobasidiomycetes</taxon>
        <taxon>Ceraceosorales</taxon>
        <taxon>Ceraceosoraceae</taxon>
        <taxon>Ceraceosorus</taxon>
    </lineage>
</organism>
<evidence type="ECO:0000313" key="4">
    <source>
        <dbReference type="Proteomes" id="UP000054845"/>
    </source>
</evidence>
<feature type="compositionally biased region" description="Basic and acidic residues" evidence="2">
    <location>
        <begin position="104"/>
        <end position="119"/>
    </location>
</feature>
<feature type="coiled-coil region" evidence="1">
    <location>
        <begin position="687"/>
        <end position="744"/>
    </location>
</feature>
<evidence type="ECO:0000313" key="3">
    <source>
        <dbReference type="EMBL" id="CEH17871.1"/>
    </source>
</evidence>
<feature type="compositionally biased region" description="Basic and acidic residues" evidence="2">
    <location>
        <begin position="525"/>
        <end position="547"/>
    </location>
</feature>
<feature type="compositionally biased region" description="Low complexity" evidence="2">
    <location>
        <begin position="577"/>
        <end position="592"/>
    </location>
</feature>
<feature type="compositionally biased region" description="Low complexity" evidence="2">
    <location>
        <begin position="450"/>
        <end position="459"/>
    </location>
</feature>
<feature type="compositionally biased region" description="Low complexity" evidence="2">
    <location>
        <begin position="622"/>
        <end position="638"/>
    </location>
</feature>
<feature type="compositionally biased region" description="Basic and acidic residues" evidence="2">
    <location>
        <begin position="24"/>
        <end position="47"/>
    </location>
</feature>
<feature type="compositionally biased region" description="Basic and acidic residues" evidence="2">
    <location>
        <begin position="286"/>
        <end position="303"/>
    </location>
</feature>
<dbReference type="STRING" id="401625.A0A0P1BNT7"/>
<name>A0A0P1BNT7_9BASI</name>
<feature type="compositionally biased region" description="Basic and acidic residues" evidence="2">
    <location>
        <begin position="313"/>
        <end position="335"/>
    </location>
</feature>
<feature type="compositionally biased region" description="Basic and acidic residues" evidence="2">
    <location>
        <begin position="157"/>
        <end position="182"/>
    </location>
</feature>
<feature type="region of interest" description="Disordered" evidence="2">
    <location>
        <begin position="1"/>
        <end position="647"/>
    </location>
</feature>
<feature type="compositionally biased region" description="Polar residues" evidence="2">
    <location>
        <begin position="382"/>
        <end position="401"/>
    </location>
</feature>
<keyword evidence="1" id="KW-0175">Coiled coil</keyword>
<feature type="compositionally biased region" description="Polar residues" evidence="2">
    <location>
        <begin position="347"/>
        <end position="358"/>
    </location>
</feature>
<dbReference type="AlphaFoldDB" id="A0A0P1BNT7"/>
<feature type="compositionally biased region" description="Low complexity" evidence="2">
    <location>
        <begin position="60"/>
        <end position="93"/>
    </location>
</feature>
<protein>
    <submittedName>
        <fullName evidence="3">Uncharacterized protein</fullName>
    </submittedName>
</protein>
<feature type="compositionally biased region" description="Polar residues" evidence="2">
    <location>
        <begin position="209"/>
        <end position="228"/>
    </location>
</feature>
<sequence>MYRGRGRFSGESREPSYGRGRGRGRGDHRFERASRDYSRGERARDDPSAPPKLTGANIDAAAAASGAASGRPVRAWGAAATPTAGSTSATEAPHATAKLNPRNRPFEERTVRGPRERSPPRYSRSSYQPRHRSPVRAAPRSRYDEPVIARGYNSAPRPRERERDWDMDSYRRGPDPDRDWGRANRSRYSTPSRHEALPDAETSRLGGRTSRSPVSQSQSQGHSRTASRAVSPLDRARPRSRERERSEWDANAERARARDRRDRELEWERERQRDREIYSARAPLAKSDRAALSDRKDERDGDTVRFWPASSRPQRDRTPDRRENASSRAPSEPRRQARSPAHRSRSPEASTRHATTTSEAERRARKSSAGVGASNDRELQVSRASPPNGTGSSRPATSTDTAKTEASKSATPTGPASTFGNVRPPTGPSYRRRMGLPPVSGPRGAHHHAGTGPAGTAFHRPPDPPARSLARKKDAGGAPLVSDLLPVPNYLHAGQSEVTMRDAGEQEQAVQPEQGELHPAYPPYADEHSQVDSSLRDNAEIEAERYHSHLHQQQASQAETSVGQSVEPAVAEHARQDSYASASQSSVHSRQQTGSQSQQARPAMAPPPGLSRLSFSQLNSIATSASSTSGGRPTPGGTFSNPPGLTSNGLQIPTAALAQQLYPKMDPSIALELLSVQTSRLTSVFGLYSARANLRAAQRDVKDADRELEAASLKRDITLEALEKARTGAELAGVEEERREVERRRGREKGLFV</sequence>
<evidence type="ECO:0000256" key="2">
    <source>
        <dbReference type="SAM" id="MobiDB-lite"/>
    </source>
</evidence>
<feature type="compositionally biased region" description="Basic and acidic residues" evidence="2">
    <location>
        <begin position="234"/>
        <end position="278"/>
    </location>
</feature>
<dbReference type="OrthoDB" id="10396866at2759"/>